<dbReference type="Ensembl" id="ENSSSUT00005036989.1">
    <property type="protein sequence ID" value="ENSSSUP00005032429.1"/>
    <property type="gene ID" value="ENSSSUG00005020907.1"/>
</dbReference>
<evidence type="ECO:0000313" key="6">
    <source>
        <dbReference type="Ensembl" id="ENSSSUP00005032429.1"/>
    </source>
</evidence>
<dbReference type="PANTHER" id="PTHR11771">
    <property type="entry name" value="LIPOXYGENASE"/>
    <property type="match status" value="1"/>
</dbReference>
<dbReference type="InterPro" id="IPR000907">
    <property type="entry name" value="LipOase"/>
</dbReference>
<dbReference type="AlphaFoldDB" id="A0A673V682"/>
<dbReference type="GO" id="GO:0046872">
    <property type="term" value="F:metal ion binding"/>
    <property type="evidence" value="ECO:0007669"/>
    <property type="project" value="UniProtKB-KW"/>
</dbReference>
<organism evidence="6 7">
    <name type="scientific">Suricata suricatta</name>
    <name type="common">Meerkat</name>
    <dbReference type="NCBI Taxonomy" id="37032"/>
    <lineage>
        <taxon>Eukaryota</taxon>
        <taxon>Metazoa</taxon>
        <taxon>Chordata</taxon>
        <taxon>Craniata</taxon>
        <taxon>Vertebrata</taxon>
        <taxon>Euteleostomi</taxon>
        <taxon>Mammalia</taxon>
        <taxon>Eutheria</taxon>
        <taxon>Laurasiatheria</taxon>
        <taxon>Carnivora</taxon>
        <taxon>Feliformia</taxon>
        <taxon>Herpestidae</taxon>
        <taxon>Suricata</taxon>
    </lineage>
</organism>
<dbReference type="Proteomes" id="UP000472268">
    <property type="component" value="Chromosome 17"/>
</dbReference>
<dbReference type="OMA" id="WACLFNE"/>
<proteinExistence type="predicted"/>
<protein>
    <recommendedName>
        <fullName evidence="5">Lipoxygenase domain-containing protein</fullName>
    </recommendedName>
</protein>
<keyword evidence="3" id="KW-0560">Oxidoreductase</keyword>
<name>A0A673V682_SURSU</name>
<dbReference type="SUPFAM" id="SSF48484">
    <property type="entry name" value="Lipoxigenase"/>
    <property type="match status" value="1"/>
</dbReference>
<keyword evidence="2" id="KW-0223">Dioxygenase</keyword>
<evidence type="ECO:0000313" key="7">
    <source>
        <dbReference type="Proteomes" id="UP000472268"/>
    </source>
</evidence>
<dbReference type="GO" id="GO:0034440">
    <property type="term" value="P:lipid oxidation"/>
    <property type="evidence" value="ECO:0007669"/>
    <property type="project" value="InterPro"/>
</dbReference>
<accession>A0A673V682</accession>
<keyword evidence="7" id="KW-1185">Reference proteome</keyword>
<dbReference type="InterPro" id="IPR036226">
    <property type="entry name" value="LipOase_C_sf"/>
</dbReference>
<reference evidence="6" key="2">
    <citation type="submission" date="2025-08" db="UniProtKB">
        <authorList>
            <consortium name="Ensembl"/>
        </authorList>
    </citation>
    <scope>IDENTIFICATION</scope>
</reference>
<dbReference type="PROSITE" id="PS51393">
    <property type="entry name" value="LIPOXYGENASE_3"/>
    <property type="match status" value="1"/>
</dbReference>
<evidence type="ECO:0000256" key="2">
    <source>
        <dbReference type="ARBA" id="ARBA00022964"/>
    </source>
</evidence>
<evidence type="ECO:0000256" key="1">
    <source>
        <dbReference type="ARBA" id="ARBA00022723"/>
    </source>
</evidence>
<feature type="region of interest" description="Disordered" evidence="4">
    <location>
        <begin position="1"/>
        <end position="76"/>
    </location>
</feature>
<dbReference type="InterPro" id="IPR013819">
    <property type="entry name" value="LipOase_C"/>
</dbReference>
<keyword evidence="1" id="KW-0479">Metal-binding</keyword>
<dbReference type="GO" id="GO:0016702">
    <property type="term" value="F:oxidoreductase activity, acting on single donors with incorporation of molecular oxygen, incorporation of two atoms of oxygen"/>
    <property type="evidence" value="ECO:0007669"/>
    <property type="project" value="InterPro"/>
</dbReference>
<feature type="domain" description="Lipoxygenase" evidence="5">
    <location>
        <begin position="77"/>
        <end position="194"/>
    </location>
</feature>
<sequence length="194" mass="21719">MSPSSSTPAPPSTPPSTQGRYLAHRPRPQRQAQPQPSSPVGLPIHLLPKSRLPSLGSVKPPESRGALGPRTPPLPHPQLEYTAWMPNLPSSMRNPPMQAKGLTTRETFMDTLPDVKTTCITLLVLWTLSREPDDKRPLGHFPDIHFVEEAPRRSMEALRQRLAQISHNIRQRNKGLPVPYYYLDPVLIENSISI</sequence>
<reference evidence="6" key="3">
    <citation type="submission" date="2025-09" db="UniProtKB">
        <authorList>
            <consortium name="Ensembl"/>
        </authorList>
    </citation>
    <scope>IDENTIFICATION</scope>
</reference>
<evidence type="ECO:0000256" key="4">
    <source>
        <dbReference type="SAM" id="MobiDB-lite"/>
    </source>
</evidence>
<evidence type="ECO:0000259" key="5">
    <source>
        <dbReference type="PROSITE" id="PS51393"/>
    </source>
</evidence>
<evidence type="ECO:0000256" key="3">
    <source>
        <dbReference type="ARBA" id="ARBA00023002"/>
    </source>
</evidence>
<reference evidence="6 7" key="1">
    <citation type="submission" date="2019-05" db="EMBL/GenBank/DDBJ databases">
        <title>A Chromosome-scale Meerkat (S. suricatta) Genome Assembly.</title>
        <authorList>
            <person name="Dudchenko O."/>
            <person name="Lieberman Aiden E."/>
            <person name="Tung J."/>
            <person name="Barreiro L.B."/>
            <person name="Clutton-Brock T.H."/>
        </authorList>
    </citation>
    <scope>NUCLEOTIDE SEQUENCE [LARGE SCALE GENOMIC DNA]</scope>
</reference>
<dbReference type="Gene3D" id="1.20.245.10">
    <property type="entry name" value="Lipoxygenase-1, Domain 5"/>
    <property type="match status" value="1"/>
</dbReference>